<gene>
    <name evidence="2" type="ORF">HPB52_002103</name>
</gene>
<comment type="caution">
    <text evidence="2">The sequence shown here is derived from an EMBL/GenBank/DDBJ whole genome shotgun (WGS) entry which is preliminary data.</text>
</comment>
<name>A0A9D4SPP6_RHISA</name>
<evidence type="ECO:0000313" key="3">
    <source>
        <dbReference type="Proteomes" id="UP000821837"/>
    </source>
</evidence>
<reference evidence="2" key="2">
    <citation type="submission" date="2021-09" db="EMBL/GenBank/DDBJ databases">
        <authorList>
            <person name="Jia N."/>
            <person name="Wang J."/>
            <person name="Shi W."/>
            <person name="Du L."/>
            <person name="Sun Y."/>
            <person name="Zhan W."/>
            <person name="Jiang J."/>
            <person name="Wang Q."/>
            <person name="Zhang B."/>
            <person name="Ji P."/>
            <person name="Sakyi L.B."/>
            <person name="Cui X."/>
            <person name="Yuan T."/>
            <person name="Jiang B."/>
            <person name="Yang W."/>
            <person name="Lam T.T.-Y."/>
            <person name="Chang Q."/>
            <person name="Ding S."/>
            <person name="Wang X."/>
            <person name="Zhu J."/>
            <person name="Ruan X."/>
            <person name="Zhao L."/>
            <person name="Wei J."/>
            <person name="Que T."/>
            <person name="Du C."/>
            <person name="Cheng J."/>
            <person name="Dai P."/>
            <person name="Han X."/>
            <person name="Huang E."/>
            <person name="Gao Y."/>
            <person name="Liu J."/>
            <person name="Shao H."/>
            <person name="Ye R."/>
            <person name="Li L."/>
            <person name="Wei W."/>
            <person name="Wang X."/>
            <person name="Wang C."/>
            <person name="Huo Q."/>
            <person name="Li W."/>
            <person name="Guo W."/>
            <person name="Chen H."/>
            <person name="Chen S."/>
            <person name="Zhou L."/>
            <person name="Zhou L."/>
            <person name="Ni X."/>
            <person name="Tian J."/>
            <person name="Zhou Y."/>
            <person name="Sheng Y."/>
            <person name="Liu T."/>
            <person name="Pan Y."/>
            <person name="Xia L."/>
            <person name="Li J."/>
            <person name="Zhao F."/>
            <person name="Cao W."/>
        </authorList>
    </citation>
    <scope>NUCLEOTIDE SEQUENCE</scope>
    <source>
        <strain evidence="2">Rsan-2018</strain>
        <tissue evidence="2">Larvae</tissue>
    </source>
</reference>
<evidence type="ECO:0000256" key="1">
    <source>
        <dbReference type="SAM" id="MobiDB-lite"/>
    </source>
</evidence>
<feature type="region of interest" description="Disordered" evidence="1">
    <location>
        <begin position="23"/>
        <end position="46"/>
    </location>
</feature>
<keyword evidence="3" id="KW-1185">Reference proteome</keyword>
<dbReference type="Proteomes" id="UP000821837">
    <property type="component" value="Chromosome 8"/>
</dbReference>
<dbReference type="AlphaFoldDB" id="A0A9D4SPP6"/>
<feature type="compositionally biased region" description="Low complexity" evidence="1">
    <location>
        <begin position="23"/>
        <end position="32"/>
    </location>
</feature>
<dbReference type="EMBL" id="JABSTV010001254">
    <property type="protein sequence ID" value="KAH7938886.1"/>
    <property type="molecule type" value="Genomic_DNA"/>
</dbReference>
<proteinExistence type="predicted"/>
<organism evidence="2 3">
    <name type="scientific">Rhipicephalus sanguineus</name>
    <name type="common">Brown dog tick</name>
    <name type="synonym">Ixodes sanguineus</name>
    <dbReference type="NCBI Taxonomy" id="34632"/>
    <lineage>
        <taxon>Eukaryota</taxon>
        <taxon>Metazoa</taxon>
        <taxon>Ecdysozoa</taxon>
        <taxon>Arthropoda</taxon>
        <taxon>Chelicerata</taxon>
        <taxon>Arachnida</taxon>
        <taxon>Acari</taxon>
        <taxon>Parasitiformes</taxon>
        <taxon>Ixodida</taxon>
        <taxon>Ixodoidea</taxon>
        <taxon>Ixodidae</taxon>
        <taxon>Rhipicephalinae</taxon>
        <taxon>Rhipicephalus</taxon>
        <taxon>Rhipicephalus</taxon>
    </lineage>
</organism>
<sequence>MKQSCQCVIECGKEYLIKDEGNSEAAGRAAGADETDAEDDSAAGGQADAGCEAKLALIVILGDDVADAYAEEEGPAAATQQKASTVTPRPAVSAGARIWATKAVADTLRMDSAIDSRGVYYVRVAWAGQRPLEYFF</sequence>
<evidence type="ECO:0000313" key="2">
    <source>
        <dbReference type="EMBL" id="KAH7938886.1"/>
    </source>
</evidence>
<reference evidence="2" key="1">
    <citation type="journal article" date="2020" name="Cell">
        <title>Large-Scale Comparative Analyses of Tick Genomes Elucidate Their Genetic Diversity and Vector Capacities.</title>
        <authorList>
            <consortium name="Tick Genome and Microbiome Consortium (TIGMIC)"/>
            <person name="Jia N."/>
            <person name="Wang J."/>
            <person name="Shi W."/>
            <person name="Du L."/>
            <person name="Sun Y."/>
            <person name="Zhan W."/>
            <person name="Jiang J.F."/>
            <person name="Wang Q."/>
            <person name="Zhang B."/>
            <person name="Ji P."/>
            <person name="Bell-Sakyi L."/>
            <person name="Cui X.M."/>
            <person name="Yuan T.T."/>
            <person name="Jiang B.G."/>
            <person name="Yang W.F."/>
            <person name="Lam T.T."/>
            <person name="Chang Q.C."/>
            <person name="Ding S.J."/>
            <person name="Wang X.J."/>
            <person name="Zhu J.G."/>
            <person name="Ruan X.D."/>
            <person name="Zhao L."/>
            <person name="Wei J.T."/>
            <person name="Ye R.Z."/>
            <person name="Que T.C."/>
            <person name="Du C.H."/>
            <person name="Zhou Y.H."/>
            <person name="Cheng J.X."/>
            <person name="Dai P.F."/>
            <person name="Guo W.B."/>
            <person name="Han X.H."/>
            <person name="Huang E.J."/>
            <person name="Li L.F."/>
            <person name="Wei W."/>
            <person name="Gao Y.C."/>
            <person name="Liu J.Z."/>
            <person name="Shao H.Z."/>
            <person name="Wang X."/>
            <person name="Wang C.C."/>
            <person name="Yang T.C."/>
            <person name="Huo Q.B."/>
            <person name="Li W."/>
            <person name="Chen H.Y."/>
            <person name="Chen S.E."/>
            <person name="Zhou L.G."/>
            <person name="Ni X.B."/>
            <person name="Tian J.H."/>
            <person name="Sheng Y."/>
            <person name="Liu T."/>
            <person name="Pan Y.S."/>
            <person name="Xia L.Y."/>
            <person name="Li J."/>
            <person name="Zhao F."/>
            <person name="Cao W.C."/>
        </authorList>
    </citation>
    <scope>NUCLEOTIDE SEQUENCE</scope>
    <source>
        <strain evidence="2">Rsan-2018</strain>
    </source>
</reference>
<protein>
    <submittedName>
        <fullName evidence="2">Uncharacterized protein</fullName>
    </submittedName>
</protein>
<accession>A0A9D4SPP6</accession>